<keyword evidence="5 13" id="KW-1133">Transmembrane helix</keyword>
<dbReference type="Gene3D" id="3.10.50.40">
    <property type="match status" value="1"/>
</dbReference>
<keyword evidence="6 13" id="KW-0472">Membrane</keyword>
<dbReference type="PROSITE" id="PS50198">
    <property type="entry name" value="PPIC_PPIASE_2"/>
    <property type="match status" value="1"/>
</dbReference>
<dbReference type="InterPro" id="IPR023058">
    <property type="entry name" value="PPIase_PpiC_CS"/>
</dbReference>
<name>A0ABU6K7S3_9RHOO</name>
<evidence type="ECO:0000256" key="1">
    <source>
        <dbReference type="ARBA" id="ARBA00004382"/>
    </source>
</evidence>
<keyword evidence="8 12" id="KW-0413">Isomerase</keyword>
<keyword evidence="16" id="KW-1185">Reference proteome</keyword>
<accession>A0ABU6K7S3</accession>
<dbReference type="PROSITE" id="PS01096">
    <property type="entry name" value="PPIC_PPIASE_1"/>
    <property type="match status" value="1"/>
</dbReference>
<comment type="caution">
    <text evidence="15">The sequence shown here is derived from an EMBL/GenBank/DDBJ whole genome shotgun (WGS) entry which is preliminary data.</text>
</comment>
<dbReference type="EMBL" id="JAYXHS010000004">
    <property type="protein sequence ID" value="MEC5387694.1"/>
    <property type="molecule type" value="Genomic_DNA"/>
</dbReference>
<dbReference type="InterPro" id="IPR052029">
    <property type="entry name" value="PpiD_chaperone"/>
</dbReference>
<evidence type="ECO:0000256" key="6">
    <source>
        <dbReference type="ARBA" id="ARBA00023136"/>
    </source>
</evidence>
<evidence type="ECO:0000256" key="9">
    <source>
        <dbReference type="ARBA" id="ARBA00038408"/>
    </source>
</evidence>
<evidence type="ECO:0000256" key="13">
    <source>
        <dbReference type="SAM" id="Phobius"/>
    </source>
</evidence>
<evidence type="ECO:0000256" key="10">
    <source>
        <dbReference type="ARBA" id="ARBA00040743"/>
    </source>
</evidence>
<reference evidence="15 16" key="1">
    <citation type="submission" date="2024-01" db="EMBL/GenBank/DDBJ databases">
        <title>Uliginosibacterium soil sp. nov.</title>
        <authorList>
            <person name="Lv Y."/>
        </authorList>
    </citation>
    <scope>NUCLEOTIDE SEQUENCE [LARGE SCALE GENOMIC DNA]</scope>
    <source>
        <strain evidence="15 16">H3</strain>
    </source>
</reference>
<dbReference type="Proteomes" id="UP001331561">
    <property type="component" value="Unassembled WGS sequence"/>
</dbReference>
<dbReference type="Pfam" id="PF13616">
    <property type="entry name" value="Rotamase_3"/>
    <property type="match status" value="1"/>
</dbReference>
<evidence type="ECO:0000313" key="15">
    <source>
        <dbReference type="EMBL" id="MEC5387694.1"/>
    </source>
</evidence>
<dbReference type="PANTHER" id="PTHR47529">
    <property type="entry name" value="PEPTIDYL-PROLYL CIS-TRANS ISOMERASE D"/>
    <property type="match status" value="1"/>
</dbReference>
<gene>
    <name evidence="15" type="ORF">VVD49_18320</name>
</gene>
<keyword evidence="7" id="KW-0143">Chaperone</keyword>
<evidence type="ECO:0000313" key="16">
    <source>
        <dbReference type="Proteomes" id="UP001331561"/>
    </source>
</evidence>
<dbReference type="RefSeq" id="WP_327600668.1">
    <property type="nucleotide sequence ID" value="NZ_JAYXHS010000004.1"/>
</dbReference>
<feature type="domain" description="PpiC" evidence="14">
    <location>
        <begin position="258"/>
        <end position="360"/>
    </location>
</feature>
<feature type="transmembrane region" description="Helical" evidence="13">
    <location>
        <begin position="12"/>
        <end position="32"/>
    </location>
</feature>
<dbReference type="PANTHER" id="PTHR47529:SF1">
    <property type="entry name" value="PERIPLASMIC CHAPERONE PPID"/>
    <property type="match status" value="1"/>
</dbReference>
<dbReference type="InterPro" id="IPR027304">
    <property type="entry name" value="Trigger_fact/SurA_dom_sf"/>
</dbReference>
<keyword evidence="3" id="KW-0997">Cell inner membrane</keyword>
<evidence type="ECO:0000256" key="3">
    <source>
        <dbReference type="ARBA" id="ARBA00022519"/>
    </source>
</evidence>
<sequence>MFEAVRNNRRIVQFFLAVITLPFAFFGVESYFRDGSSDTDVIGKIGGTKITGTELANKVREAAGDKVDPAVASSPAFRDQVLDALLNEKAIELTASAAGLSVPTSMIQDAYLREPEFQENGKFSPKKAEYVLQANNLTKNAFEQRVSGMLSQRLLMVPLAQAASVSKATLARWVALSEEQRTVAEWKIDAASFKGSVKLADDAVQKYYDANKAKFETPERAKIEYVVLNAEELASKAKVSDADARKWYDDHQKDYVQPEERRASHILIGVAEDAKPEQKAAAKKKAEELLEKVKAAPANFARLAKESSTDGSAEQGGDLGFFGRGAMVPEFENAAFALKPREVSGVVESKFGYHIIQLTEVRGGKVKSFDEARAEIVTELQKQAGAKSLAESTDQFNDLVFQQPVTFKPLAEKLGLTIQRSDWIEKGGVPAGGILANPKIQAAIFSADSLKERHNSEAFDLGQGTLVSVRVLDYQPKKLKPVADVRPQIEQVLTLEETGKLAKAEGEARLAKLAAGTPVTATWGAAHAVHRHELSSDEARKAVFVQGLTKFPAYVGAATADGFVIYRIDQVNKPTVALDDPRVGMFSQQFSQLYGAADLRSVLAGLRARQGTEIYYDRLTSKTE</sequence>
<proteinExistence type="inferred from homology"/>
<keyword evidence="2" id="KW-1003">Cell membrane</keyword>
<evidence type="ECO:0000256" key="7">
    <source>
        <dbReference type="ARBA" id="ARBA00023186"/>
    </source>
</evidence>
<evidence type="ECO:0000256" key="11">
    <source>
        <dbReference type="ARBA" id="ARBA00042775"/>
    </source>
</evidence>
<dbReference type="Gene3D" id="6.10.140.970">
    <property type="match status" value="1"/>
</dbReference>
<comment type="subcellular location">
    <subcellularLocation>
        <location evidence="1">Cell inner membrane</location>
        <topology evidence="1">Single-pass type II membrane protein</topology>
        <orientation evidence="1">Periplasmic side</orientation>
    </subcellularLocation>
</comment>
<dbReference type="SUPFAM" id="SSF109998">
    <property type="entry name" value="Triger factor/SurA peptide-binding domain-like"/>
    <property type="match status" value="1"/>
</dbReference>
<evidence type="ECO:0000256" key="4">
    <source>
        <dbReference type="ARBA" id="ARBA00022692"/>
    </source>
</evidence>
<dbReference type="InterPro" id="IPR046357">
    <property type="entry name" value="PPIase_dom_sf"/>
</dbReference>
<keyword evidence="4 13" id="KW-0812">Transmembrane</keyword>
<organism evidence="15 16">
    <name type="scientific">Uliginosibacterium silvisoli</name>
    <dbReference type="NCBI Taxonomy" id="3114758"/>
    <lineage>
        <taxon>Bacteria</taxon>
        <taxon>Pseudomonadati</taxon>
        <taxon>Pseudomonadota</taxon>
        <taxon>Betaproteobacteria</taxon>
        <taxon>Rhodocyclales</taxon>
        <taxon>Zoogloeaceae</taxon>
        <taxon>Uliginosibacterium</taxon>
    </lineage>
</organism>
<keyword evidence="12" id="KW-0697">Rotamase</keyword>
<dbReference type="InterPro" id="IPR000297">
    <property type="entry name" value="PPIase_PpiC"/>
</dbReference>
<evidence type="ECO:0000256" key="12">
    <source>
        <dbReference type="PROSITE-ProRule" id="PRU00278"/>
    </source>
</evidence>
<comment type="similarity">
    <text evidence="9">Belongs to the PpiD chaperone family.</text>
</comment>
<evidence type="ECO:0000259" key="14">
    <source>
        <dbReference type="PROSITE" id="PS50198"/>
    </source>
</evidence>
<dbReference type="Pfam" id="PF13624">
    <property type="entry name" value="SurA_N_3"/>
    <property type="match status" value="1"/>
</dbReference>
<evidence type="ECO:0000256" key="5">
    <source>
        <dbReference type="ARBA" id="ARBA00022989"/>
    </source>
</evidence>
<evidence type="ECO:0000256" key="2">
    <source>
        <dbReference type="ARBA" id="ARBA00022475"/>
    </source>
</evidence>
<dbReference type="SUPFAM" id="SSF54534">
    <property type="entry name" value="FKBP-like"/>
    <property type="match status" value="1"/>
</dbReference>
<protein>
    <recommendedName>
        <fullName evidence="10">Periplasmic chaperone PpiD</fullName>
    </recommendedName>
    <alternativeName>
        <fullName evidence="11">Periplasmic folding chaperone</fullName>
    </alternativeName>
</protein>
<evidence type="ECO:0000256" key="8">
    <source>
        <dbReference type="ARBA" id="ARBA00023235"/>
    </source>
</evidence>